<sequence length="238" mass="25786">MIRLGVPSKGRLMEQTFDWFAERGVRLSRSGSDREYAGRVEGAQGVALVLLSAGEIPRELAAGRIELGVTGTDLVREKLAGWSSDLVELAPMGFGHADLILAVPDCWRDCVDLDDFAAIARDFRSEHGFRLRIATKYHRLVRAWLSAQEVADYQLVDSQGATEGTVANQTAEAIADITSSGETLRANNLRILDEPPILRSQATLFANRGAVGPALERFAAQLGLEMPDTPAPQEAAQG</sequence>
<evidence type="ECO:0000256" key="7">
    <source>
        <dbReference type="ARBA" id="ARBA00022679"/>
    </source>
</evidence>
<dbReference type="Proteomes" id="UP001589795">
    <property type="component" value="Unassembled WGS sequence"/>
</dbReference>
<dbReference type="SUPFAM" id="SSF53850">
    <property type="entry name" value="Periplasmic binding protein-like II"/>
    <property type="match status" value="1"/>
</dbReference>
<feature type="domain" description="ATP phosphoribosyltransferase catalytic" evidence="11">
    <location>
        <begin position="53"/>
        <end position="211"/>
    </location>
</feature>
<comment type="function">
    <text evidence="9">Catalyzes the condensation of ATP and 5-phosphoribose 1-diphosphate to form N'-(5'-phosphoribosyl)-ATP (PR-ATP). Has a crucial role in the pathway because the rate of histidine biosynthesis seems to be controlled primarily by regulation of HisG enzymatic activity.</text>
</comment>
<reference evidence="12 13" key="1">
    <citation type="submission" date="2024-09" db="EMBL/GenBank/DDBJ databases">
        <authorList>
            <person name="Sun Q."/>
            <person name="Mori K."/>
        </authorList>
    </citation>
    <scope>NUCLEOTIDE SEQUENCE [LARGE SCALE GENOMIC DNA]</scope>
    <source>
        <strain evidence="12 13">CCM 7904</strain>
    </source>
</reference>
<dbReference type="NCBIfam" id="TIGR00070">
    <property type="entry name" value="hisG"/>
    <property type="match status" value="1"/>
</dbReference>
<gene>
    <name evidence="12" type="primary">hisG</name>
    <name evidence="12" type="ORF">ACFFIZ_19070</name>
</gene>
<dbReference type="InterPro" id="IPR001348">
    <property type="entry name" value="ATP_PRibTrfase_HisG"/>
</dbReference>
<evidence type="ECO:0000256" key="2">
    <source>
        <dbReference type="ARBA" id="ARBA00004667"/>
    </source>
</evidence>
<keyword evidence="13" id="KW-1185">Reference proteome</keyword>
<evidence type="ECO:0000256" key="1">
    <source>
        <dbReference type="ARBA" id="ARBA00000915"/>
    </source>
</evidence>
<dbReference type="Pfam" id="PF01634">
    <property type="entry name" value="HisG"/>
    <property type="match status" value="1"/>
</dbReference>
<comment type="caution">
    <text evidence="12">The sequence shown here is derived from an EMBL/GenBank/DDBJ whole genome shotgun (WGS) entry which is preliminary data.</text>
</comment>
<organism evidence="12 13">
    <name type="scientific">Paracoccus rhizosphaerae</name>
    <dbReference type="NCBI Taxonomy" id="1133347"/>
    <lineage>
        <taxon>Bacteria</taxon>
        <taxon>Pseudomonadati</taxon>
        <taxon>Pseudomonadota</taxon>
        <taxon>Alphaproteobacteria</taxon>
        <taxon>Rhodobacterales</taxon>
        <taxon>Paracoccaceae</taxon>
        <taxon>Paracoccus</taxon>
    </lineage>
</organism>
<dbReference type="RefSeq" id="WP_265506888.1">
    <property type="nucleotide sequence ID" value="NZ_JAOTBE010000019.1"/>
</dbReference>
<comment type="catalytic activity">
    <reaction evidence="1">
        <text>1-(5-phospho-beta-D-ribosyl)-ATP + diphosphate = 5-phospho-alpha-D-ribose 1-diphosphate + ATP</text>
        <dbReference type="Rhea" id="RHEA:18473"/>
        <dbReference type="ChEBI" id="CHEBI:30616"/>
        <dbReference type="ChEBI" id="CHEBI:33019"/>
        <dbReference type="ChEBI" id="CHEBI:58017"/>
        <dbReference type="ChEBI" id="CHEBI:73183"/>
        <dbReference type="EC" id="2.4.2.17"/>
    </reaction>
</comment>
<evidence type="ECO:0000313" key="13">
    <source>
        <dbReference type="Proteomes" id="UP001589795"/>
    </source>
</evidence>
<evidence type="ECO:0000256" key="10">
    <source>
        <dbReference type="NCBIfam" id="TIGR00070"/>
    </source>
</evidence>
<evidence type="ECO:0000259" key="11">
    <source>
        <dbReference type="Pfam" id="PF01634"/>
    </source>
</evidence>
<proteinExistence type="predicted"/>
<evidence type="ECO:0000256" key="3">
    <source>
        <dbReference type="ARBA" id="ARBA00011946"/>
    </source>
</evidence>
<evidence type="ECO:0000313" key="12">
    <source>
        <dbReference type="EMBL" id="MFC0202347.1"/>
    </source>
</evidence>
<evidence type="ECO:0000256" key="4">
    <source>
        <dbReference type="ARBA" id="ARBA00020998"/>
    </source>
</evidence>
<name>A0ABV6CNM3_9RHOB</name>
<keyword evidence="7 12" id="KW-0808">Transferase</keyword>
<accession>A0ABV6CNM3</accession>
<evidence type="ECO:0000256" key="9">
    <source>
        <dbReference type="ARBA" id="ARBA00024861"/>
    </source>
</evidence>
<dbReference type="PANTHER" id="PTHR21403:SF8">
    <property type="entry name" value="ATP PHOSPHORIBOSYLTRANSFERASE"/>
    <property type="match status" value="1"/>
</dbReference>
<evidence type="ECO:0000256" key="8">
    <source>
        <dbReference type="ARBA" id="ARBA00023102"/>
    </source>
</evidence>
<dbReference type="GO" id="GO:0003879">
    <property type="term" value="F:ATP phosphoribosyltransferase activity"/>
    <property type="evidence" value="ECO:0007669"/>
    <property type="project" value="UniProtKB-EC"/>
</dbReference>
<comment type="pathway">
    <text evidence="2">Amino-acid biosynthesis; L-histidine biosynthesis; L-histidine from 5-phospho-alpha-D-ribose 1-diphosphate: step 1/9.</text>
</comment>
<dbReference type="Gene3D" id="3.40.190.10">
    <property type="entry name" value="Periplasmic binding protein-like II"/>
    <property type="match status" value="2"/>
</dbReference>
<evidence type="ECO:0000256" key="5">
    <source>
        <dbReference type="ARBA" id="ARBA00022605"/>
    </source>
</evidence>
<keyword evidence="5" id="KW-0028">Amino-acid biosynthesis</keyword>
<evidence type="ECO:0000256" key="6">
    <source>
        <dbReference type="ARBA" id="ARBA00022676"/>
    </source>
</evidence>
<keyword evidence="6 12" id="KW-0328">Glycosyltransferase</keyword>
<dbReference type="EMBL" id="JBHLWQ010000184">
    <property type="protein sequence ID" value="MFC0202347.1"/>
    <property type="molecule type" value="Genomic_DNA"/>
</dbReference>
<dbReference type="PANTHER" id="PTHR21403">
    <property type="entry name" value="ATP PHOSPHORIBOSYLTRANSFERASE ATP-PRTASE"/>
    <property type="match status" value="1"/>
</dbReference>
<dbReference type="InterPro" id="IPR013820">
    <property type="entry name" value="ATP_PRibTrfase_cat"/>
</dbReference>
<dbReference type="EC" id="2.4.2.17" evidence="3 10"/>
<protein>
    <recommendedName>
        <fullName evidence="4 10">ATP phosphoribosyltransferase</fullName>
        <ecNumber evidence="3 10">2.4.2.17</ecNumber>
    </recommendedName>
</protein>
<keyword evidence="8" id="KW-0368">Histidine biosynthesis</keyword>